<dbReference type="RefSeq" id="WP_279930789.1">
    <property type="nucleotide sequence ID" value="NZ_JARWBG010000032.1"/>
</dbReference>
<dbReference type="InterPro" id="IPR000300">
    <property type="entry name" value="IPPc"/>
</dbReference>
<keyword evidence="2" id="KW-1133">Transmembrane helix</keyword>
<dbReference type="GO" id="GO:0004519">
    <property type="term" value="F:endonuclease activity"/>
    <property type="evidence" value="ECO:0007669"/>
    <property type="project" value="UniProtKB-KW"/>
</dbReference>
<dbReference type="SUPFAM" id="SSF56219">
    <property type="entry name" value="DNase I-like"/>
    <property type="match status" value="1"/>
</dbReference>
<feature type="compositionally biased region" description="Basic and acidic residues" evidence="1">
    <location>
        <begin position="24"/>
        <end position="39"/>
    </location>
</feature>
<keyword evidence="2" id="KW-0472">Membrane</keyword>
<evidence type="ECO:0000259" key="3">
    <source>
        <dbReference type="Pfam" id="PF22669"/>
    </source>
</evidence>
<gene>
    <name evidence="4" type="ORF">QCN29_24375</name>
</gene>
<proteinExistence type="predicted"/>
<dbReference type="PANTHER" id="PTHR16320">
    <property type="entry name" value="SPHINGOMYELINASE FAMILY MEMBER"/>
    <property type="match status" value="1"/>
</dbReference>
<feature type="domain" description="Inositol polyphosphate-related phosphatase" evidence="3">
    <location>
        <begin position="159"/>
        <end position="343"/>
    </location>
</feature>
<keyword evidence="4" id="KW-0540">Nuclease</keyword>
<comment type="caution">
    <text evidence="4">The sequence shown here is derived from an EMBL/GenBank/DDBJ whole genome shotgun (WGS) entry which is preliminary data.</text>
</comment>
<reference evidence="4 5" key="1">
    <citation type="submission" date="2023-04" db="EMBL/GenBank/DDBJ databases">
        <title>Streptomyces chengmaiensis sp. nov. isolated from the stem of mangrove plant in Hainan.</title>
        <authorList>
            <person name="Huang X."/>
            <person name="Zhou S."/>
            <person name="Chu X."/>
            <person name="Xie Y."/>
            <person name="Lin Y."/>
        </authorList>
    </citation>
    <scope>NUCLEOTIDE SEQUENCE [LARGE SCALE GENOMIC DNA]</scope>
    <source>
        <strain evidence="4 5">HNM0663</strain>
    </source>
</reference>
<dbReference type="Gene3D" id="3.60.10.10">
    <property type="entry name" value="Endonuclease/exonuclease/phosphatase"/>
    <property type="match status" value="1"/>
</dbReference>
<accession>A0ABT6HT15</accession>
<evidence type="ECO:0000313" key="5">
    <source>
        <dbReference type="Proteomes" id="UP001223144"/>
    </source>
</evidence>
<keyword evidence="4" id="KW-0378">Hydrolase</keyword>
<dbReference type="InterPro" id="IPR036691">
    <property type="entry name" value="Endo/exonu/phosph_ase_sf"/>
</dbReference>
<keyword evidence="5" id="KW-1185">Reference proteome</keyword>
<sequence length="401" mass="43530">RRGQTKRGRRGRARRGHGGGTARARCERGEGAAEARRGDRDRAVVFDGTVVPAARDSEDASMTNRQLDGVVRLCVPQPPREKGRHMSAAGERTRLGILAVSLSVVAATAAVPPAAYAAGSPTGSAVGSFTVLTYNVAGLPEPLSGSKPAKNTKVISQRINSYDIVNVQEDFAYHADLIKHDEHPYRTAPSVPEWVPVPGVPFSDGLNTLSDFKLRKLDRVTWDRCAGYDCLTPKGFTYLRLELPGGTSLDLYNAHMNAGSGTEKKLRVRRDNIRQLSDYIKKHSADRAVIVTGDTNSRYTRPGDIIRELRDDNGLTDAWVQLVKGGTTPEVDESAPTCKESAECELLDKVLYRSGPGLTIDAVHYGNEYAKFLDSTGKPLSDHNPPAVTFTFTRGEEAADG</sequence>
<keyword evidence="4" id="KW-0255">Endonuclease</keyword>
<organism evidence="4 5">
    <name type="scientific">Streptomyces chengmaiensis</name>
    <dbReference type="NCBI Taxonomy" id="3040919"/>
    <lineage>
        <taxon>Bacteria</taxon>
        <taxon>Bacillati</taxon>
        <taxon>Actinomycetota</taxon>
        <taxon>Actinomycetes</taxon>
        <taxon>Kitasatosporales</taxon>
        <taxon>Streptomycetaceae</taxon>
        <taxon>Streptomyces</taxon>
    </lineage>
</organism>
<keyword evidence="2" id="KW-0812">Transmembrane</keyword>
<protein>
    <submittedName>
        <fullName evidence="4">Endonuclease/exonuclease/phosphatase family protein</fullName>
    </submittedName>
</protein>
<dbReference type="InterPro" id="IPR038772">
    <property type="entry name" value="Sph/SMPD2-like"/>
</dbReference>
<feature type="compositionally biased region" description="Basic residues" evidence="1">
    <location>
        <begin position="1"/>
        <end position="17"/>
    </location>
</feature>
<dbReference type="Pfam" id="PF22669">
    <property type="entry name" value="Exo_endo_phos2"/>
    <property type="match status" value="1"/>
</dbReference>
<feature type="region of interest" description="Disordered" evidence="1">
    <location>
        <begin position="1"/>
        <end position="39"/>
    </location>
</feature>
<name>A0ABT6HT15_9ACTN</name>
<evidence type="ECO:0000256" key="1">
    <source>
        <dbReference type="SAM" id="MobiDB-lite"/>
    </source>
</evidence>
<dbReference type="Proteomes" id="UP001223144">
    <property type="component" value="Unassembled WGS sequence"/>
</dbReference>
<dbReference type="PANTHER" id="PTHR16320:SF1">
    <property type="entry name" value="SPHINGOMYELINASE DDB_G0288017"/>
    <property type="match status" value="1"/>
</dbReference>
<dbReference type="EMBL" id="JARWBG010000032">
    <property type="protein sequence ID" value="MDH2391858.1"/>
    <property type="molecule type" value="Genomic_DNA"/>
</dbReference>
<evidence type="ECO:0000313" key="4">
    <source>
        <dbReference type="EMBL" id="MDH2391858.1"/>
    </source>
</evidence>
<feature type="transmembrane region" description="Helical" evidence="2">
    <location>
        <begin position="95"/>
        <end position="116"/>
    </location>
</feature>
<evidence type="ECO:0000256" key="2">
    <source>
        <dbReference type="SAM" id="Phobius"/>
    </source>
</evidence>
<feature type="non-terminal residue" evidence="4">
    <location>
        <position position="1"/>
    </location>
</feature>